<keyword evidence="2" id="KW-1185">Reference proteome</keyword>
<gene>
    <name evidence="1" type="ORF">CPB84DRAFT_168769</name>
</gene>
<dbReference type="Gene3D" id="1.20.1280.50">
    <property type="match status" value="1"/>
</dbReference>
<accession>A0A9P5NYD3</accession>
<sequence length="150" mass="17246">MTPNPTTDPPIFNLNEDLLWSIFHLNADMFTDQKALETTRLTSQVCSSWRNLMLAAPSLWGRLIDLDALLRNSADRWGHELLRRNGEALLWIKSSSIIAEAPLALLLYVLEGSWFRIQRLALSINSFHFKANAKIWDKFYLPAPHLQNSK</sequence>
<dbReference type="Proteomes" id="UP000724874">
    <property type="component" value="Unassembled WGS sequence"/>
</dbReference>
<reference evidence="1" key="1">
    <citation type="submission" date="2020-11" db="EMBL/GenBank/DDBJ databases">
        <authorList>
            <consortium name="DOE Joint Genome Institute"/>
            <person name="Ahrendt S."/>
            <person name="Riley R."/>
            <person name="Andreopoulos W."/>
            <person name="LaButti K."/>
            <person name="Pangilinan J."/>
            <person name="Ruiz-duenas F.J."/>
            <person name="Barrasa J.M."/>
            <person name="Sanchez-Garcia M."/>
            <person name="Camarero S."/>
            <person name="Miyauchi S."/>
            <person name="Serrano A."/>
            <person name="Linde D."/>
            <person name="Babiker R."/>
            <person name="Drula E."/>
            <person name="Ayuso-Fernandez I."/>
            <person name="Pacheco R."/>
            <person name="Padilla G."/>
            <person name="Ferreira P."/>
            <person name="Barriuso J."/>
            <person name="Kellner H."/>
            <person name="Castanera R."/>
            <person name="Alfaro M."/>
            <person name="Ramirez L."/>
            <person name="Pisabarro A.G."/>
            <person name="Kuo A."/>
            <person name="Tritt A."/>
            <person name="Lipzen A."/>
            <person name="He G."/>
            <person name="Yan M."/>
            <person name="Ng V."/>
            <person name="Cullen D."/>
            <person name="Martin F."/>
            <person name="Rosso M.-N."/>
            <person name="Henrissat B."/>
            <person name="Hibbett D."/>
            <person name="Martinez A.T."/>
            <person name="Grigoriev I.V."/>
        </authorList>
    </citation>
    <scope>NUCLEOTIDE SEQUENCE</scope>
    <source>
        <strain evidence="1">AH 44721</strain>
    </source>
</reference>
<comment type="caution">
    <text evidence="1">The sequence shown here is derived from an EMBL/GenBank/DDBJ whole genome shotgun (WGS) entry which is preliminary data.</text>
</comment>
<dbReference type="OrthoDB" id="2856616at2759"/>
<dbReference type="EMBL" id="JADNYJ010000011">
    <property type="protein sequence ID" value="KAF8908622.1"/>
    <property type="molecule type" value="Genomic_DNA"/>
</dbReference>
<evidence type="ECO:0000313" key="1">
    <source>
        <dbReference type="EMBL" id="KAF8908622.1"/>
    </source>
</evidence>
<protein>
    <recommendedName>
        <fullName evidence="3">F-box domain-containing protein</fullName>
    </recommendedName>
</protein>
<organism evidence="1 2">
    <name type="scientific">Gymnopilus junonius</name>
    <name type="common">Spectacular rustgill mushroom</name>
    <name type="synonym">Gymnopilus spectabilis subsp. junonius</name>
    <dbReference type="NCBI Taxonomy" id="109634"/>
    <lineage>
        <taxon>Eukaryota</taxon>
        <taxon>Fungi</taxon>
        <taxon>Dikarya</taxon>
        <taxon>Basidiomycota</taxon>
        <taxon>Agaricomycotina</taxon>
        <taxon>Agaricomycetes</taxon>
        <taxon>Agaricomycetidae</taxon>
        <taxon>Agaricales</taxon>
        <taxon>Agaricineae</taxon>
        <taxon>Hymenogastraceae</taxon>
        <taxon>Gymnopilus</taxon>
    </lineage>
</organism>
<dbReference type="AlphaFoldDB" id="A0A9P5NYD3"/>
<proteinExistence type="predicted"/>
<name>A0A9P5NYD3_GYMJU</name>
<evidence type="ECO:0008006" key="3">
    <source>
        <dbReference type="Google" id="ProtNLM"/>
    </source>
</evidence>
<evidence type="ECO:0000313" key="2">
    <source>
        <dbReference type="Proteomes" id="UP000724874"/>
    </source>
</evidence>